<comment type="similarity">
    <text evidence="2">Belongs to the cytidine and deoxycytidylate deaminase family.</text>
</comment>
<dbReference type="STRING" id="6669.E9FTX6"/>
<dbReference type="EC" id="3.5.4.12" evidence="8"/>
<reference evidence="13 14" key="1">
    <citation type="journal article" date="2011" name="Science">
        <title>The ecoresponsive genome of Daphnia pulex.</title>
        <authorList>
            <person name="Colbourne J.K."/>
            <person name="Pfrender M.E."/>
            <person name="Gilbert D."/>
            <person name="Thomas W.K."/>
            <person name="Tucker A."/>
            <person name="Oakley T.H."/>
            <person name="Tokishita S."/>
            <person name="Aerts A."/>
            <person name="Arnold G.J."/>
            <person name="Basu M.K."/>
            <person name="Bauer D.J."/>
            <person name="Caceres C.E."/>
            <person name="Carmel L."/>
            <person name="Casola C."/>
            <person name="Choi J.H."/>
            <person name="Detter J.C."/>
            <person name="Dong Q."/>
            <person name="Dusheyko S."/>
            <person name="Eads B.D."/>
            <person name="Frohlich T."/>
            <person name="Geiler-Samerotte K.A."/>
            <person name="Gerlach D."/>
            <person name="Hatcher P."/>
            <person name="Jogdeo S."/>
            <person name="Krijgsveld J."/>
            <person name="Kriventseva E.V."/>
            <person name="Kultz D."/>
            <person name="Laforsch C."/>
            <person name="Lindquist E."/>
            <person name="Lopez J."/>
            <person name="Manak J.R."/>
            <person name="Muller J."/>
            <person name="Pangilinan J."/>
            <person name="Patwardhan R.P."/>
            <person name="Pitluck S."/>
            <person name="Pritham E.J."/>
            <person name="Rechtsteiner A."/>
            <person name="Rho M."/>
            <person name="Rogozin I.B."/>
            <person name="Sakarya O."/>
            <person name="Salamov A."/>
            <person name="Schaack S."/>
            <person name="Shapiro H."/>
            <person name="Shiga Y."/>
            <person name="Skalitzky C."/>
            <person name="Smith Z."/>
            <person name="Souvorov A."/>
            <person name="Sung W."/>
            <person name="Tang Z."/>
            <person name="Tsuchiya D."/>
            <person name="Tu H."/>
            <person name="Vos H."/>
            <person name="Wang M."/>
            <person name="Wolf Y.I."/>
            <person name="Yamagata H."/>
            <person name="Yamada T."/>
            <person name="Ye Y."/>
            <person name="Shaw J.R."/>
            <person name="Andrews J."/>
            <person name="Crease T.J."/>
            <person name="Tang H."/>
            <person name="Lucas S.M."/>
            <person name="Robertson H.M."/>
            <person name="Bork P."/>
            <person name="Koonin E.V."/>
            <person name="Zdobnov E.M."/>
            <person name="Grigoriev I.V."/>
            <person name="Lynch M."/>
            <person name="Boore J.L."/>
        </authorList>
    </citation>
    <scope>NUCLEOTIDE SEQUENCE [LARGE SCALE GENOMIC DNA]</scope>
</reference>
<dbReference type="PROSITE" id="PS00903">
    <property type="entry name" value="CYT_DCMP_DEAMINASES_1"/>
    <property type="match status" value="1"/>
</dbReference>
<evidence type="ECO:0000256" key="2">
    <source>
        <dbReference type="ARBA" id="ARBA00006576"/>
    </source>
</evidence>
<dbReference type="InterPro" id="IPR016192">
    <property type="entry name" value="APOBEC/CMP_deaminase_Zn-bd"/>
</dbReference>
<evidence type="ECO:0000256" key="8">
    <source>
        <dbReference type="ARBA" id="ARBA00038938"/>
    </source>
</evidence>
<evidence type="ECO:0000313" key="14">
    <source>
        <dbReference type="Proteomes" id="UP000000305"/>
    </source>
</evidence>
<dbReference type="InterPro" id="IPR035105">
    <property type="entry name" value="Deoxycytidylate_deaminase_dom"/>
</dbReference>
<comment type="function">
    <text evidence="7">Supplies the nucleotide substrate for thymidylate synthetase.</text>
</comment>
<dbReference type="FunFam" id="3.40.140.10:FF:000021">
    <property type="entry name" value="Deoxycytidylate deaminase"/>
    <property type="match status" value="1"/>
</dbReference>
<dbReference type="GO" id="GO:0006231">
    <property type="term" value="P:dTMP biosynthetic process"/>
    <property type="evidence" value="ECO:0000318"/>
    <property type="project" value="GO_Central"/>
</dbReference>
<evidence type="ECO:0000256" key="9">
    <source>
        <dbReference type="ARBA" id="ARBA00041763"/>
    </source>
</evidence>
<keyword evidence="3" id="KW-0479">Metal-binding</keyword>
<dbReference type="GO" id="GO:0006226">
    <property type="term" value="P:dUMP biosynthetic process"/>
    <property type="evidence" value="ECO:0000318"/>
    <property type="project" value="GO_Central"/>
</dbReference>
<dbReference type="OrthoDB" id="6710946at2759"/>
<evidence type="ECO:0000256" key="10">
    <source>
        <dbReference type="ARBA" id="ARBA00052978"/>
    </source>
</evidence>
<dbReference type="eggNOG" id="KOG3127">
    <property type="taxonomic scope" value="Eukaryota"/>
</dbReference>
<dbReference type="OMA" id="HCEEVGC"/>
<evidence type="ECO:0000313" key="13">
    <source>
        <dbReference type="EMBL" id="EFX89442.1"/>
    </source>
</evidence>
<dbReference type="PROSITE" id="PS51747">
    <property type="entry name" value="CYT_DCMP_DEAMINASES_2"/>
    <property type="match status" value="1"/>
</dbReference>
<dbReference type="InParanoid" id="E9FTX6"/>
<dbReference type="Pfam" id="PF00383">
    <property type="entry name" value="dCMP_cyt_deam_1"/>
    <property type="match status" value="1"/>
</dbReference>
<evidence type="ECO:0000259" key="12">
    <source>
        <dbReference type="PROSITE" id="PS51747"/>
    </source>
</evidence>
<dbReference type="EMBL" id="GL732524">
    <property type="protein sequence ID" value="EFX89442.1"/>
    <property type="molecule type" value="Genomic_DNA"/>
</dbReference>
<comment type="catalytic activity">
    <reaction evidence="10">
        <text>dCMP + H2O + H(+) = dUMP + NH4(+)</text>
        <dbReference type="Rhea" id="RHEA:22924"/>
        <dbReference type="ChEBI" id="CHEBI:15377"/>
        <dbReference type="ChEBI" id="CHEBI:15378"/>
        <dbReference type="ChEBI" id="CHEBI:28938"/>
        <dbReference type="ChEBI" id="CHEBI:57566"/>
        <dbReference type="ChEBI" id="CHEBI:246422"/>
        <dbReference type="EC" id="3.5.4.12"/>
    </reaction>
</comment>
<dbReference type="InterPro" id="IPR002125">
    <property type="entry name" value="CMP_dCMP_dom"/>
</dbReference>
<evidence type="ECO:0000256" key="5">
    <source>
        <dbReference type="ARBA" id="ARBA00022801"/>
    </source>
</evidence>
<dbReference type="HOGENOM" id="CLU_047993_1_1_1"/>
<dbReference type="GO" id="GO:0005737">
    <property type="term" value="C:cytoplasm"/>
    <property type="evidence" value="ECO:0000318"/>
    <property type="project" value="GO_Central"/>
</dbReference>
<keyword evidence="6" id="KW-0862">Zinc</keyword>
<dbReference type="Proteomes" id="UP000000305">
    <property type="component" value="Unassembled WGS sequence"/>
</dbReference>
<dbReference type="PANTHER" id="PTHR11086:SF18">
    <property type="entry name" value="DEOXYCYTIDYLATE DEAMINASE"/>
    <property type="match status" value="1"/>
</dbReference>
<dbReference type="Gene3D" id="3.40.140.10">
    <property type="entry name" value="Cytidine Deaminase, domain 2"/>
    <property type="match status" value="1"/>
</dbReference>
<dbReference type="GO" id="GO:0008270">
    <property type="term" value="F:zinc ion binding"/>
    <property type="evidence" value="ECO:0007669"/>
    <property type="project" value="InterPro"/>
</dbReference>
<name>E9FTX6_DAPPU</name>
<keyword evidence="4" id="KW-0545">Nucleotide biosynthesis</keyword>
<evidence type="ECO:0000256" key="11">
    <source>
        <dbReference type="ARBA" id="ARBA00071625"/>
    </source>
</evidence>
<keyword evidence="5" id="KW-0378">Hydrolase</keyword>
<dbReference type="PhylomeDB" id="E9FTX6"/>
<keyword evidence="14" id="KW-1185">Reference proteome</keyword>
<organism evidence="13 14">
    <name type="scientific">Daphnia pulex</name>
    <name type="common">Water flea</name>
    <dbReference type="NCBI Taxonomy" id="6669"/>
    <lineage>
        <taxon>Eukaryota</taxon>
        <taxon>Metazoa</taxon>
        <taxon>Ecdysozoa</taxon>
        <taxon>Arthropoda</taxon>
        <taxon>Crustacea</taxon>
        <taxon>Branchiopoda</taxon>
        <taxon>Diplostraca</taxon>
        <taxon>Cladocera</taxon>
        <taxon>Anomopoda</taxon>
        <taxon>Daphniidae</taxon>
        <taxon>Daphnia</taxon>
    </lineage>
</organism>
<comment type="cofactor">
    <cofactor evidence="1">
        <name>Zn(2+)</name>
        <dbReference type="ChEBI" id="CHEBI:29105"/>
    </cofactor>
</comment>
<dbReference type="InterPro" id="IPR015517">
    <property type="entry name" value="dCMP_deaminase-rel"/>
</dbReference>
<accession>E9FTX6</accession>
<evidence type="ECO:0000256" key="4">
    <source>
        <dbReference type="ARBA" id="ARBA00022727"/>
    </source>
</evidence>
<sequence>MSAEVSEKVLDDKRSLHESLMELSIVDNGTVGTDSKDSSGTSKVRDLEKKREDYLEWPEYFMAVAFLAAMRSKDPCTQVGACITDSNNRIVGVGYNGMPIGCSDEILPWGKNSSQPLETKYMYVCHAEMNAIMNKNTADLRGCTLYVALFPCNECAKLIIQAGIKQVVYMSDKHKNKPSTEASKMMFSMAGVKCQQFVPKNSKIVIDFEEIDWNISI</sequence>
<evidence type="ECO:0000256" key="1">
    <source>
        <dbReference type="ARBA" id="ARBA00001947"/>
    </source>
</evidence>
<dbReference type="GO" id="GO:0004132">
    <property type="term" value="F:dCMP deaminase activity"/>
    <property type="evidence" value="ECO:0000318"/>
    <property type="project" value="GO_Central"/>
</dbReference>
<dbReference type="SUPFAM" id="SSF53927">
    <property type="entry name" value="Cytidine deaminase-like"/>
    <property type="match status" value="1"/>
</dbReference>
<gene>
    <name evidence="13" type="ORF">DAPPUDRAFT_190827</name>
</gene>
<protein>
    <recommendedName>
        <fullName evidence="11">Probable deoxycytidylate deaminase</fullName>
        <ecNumber evidence="8">3.5.4.12</ecNumber>
    </recommendedName>
    <alternativeName>
        <fullName evidence="9">dCMP deaminase</fullName>
    </alternativeName>
</protein>
<dbReference type="FunCoup" id="E9FTX6">
    <property type="interactions" value="689"/>
</dbReference>
<dbReference type="CDD" id="cd01286">
    <property type="entry name" value="deoxycytidylate_deaminase"/>
    <property type="match status" value="1"/>
</dbReference>
<proteinExistence type="inferred from homology"/>
<dbReference type="AlphaFoldDB" id="E9FTX6"/>
<evidence type="ECO:0000256" key="3">
    <source>
        <dbReference type="ARBA" id="ARBA00022723"/>
    </source>
</evidence>
<dbReference type="PANTHER" id="PTHR11086">
    <property type="entry name" value="DEOXYCYTIDYLATE DEAMINASE-RELATED"/>
    <property type="match status" value="1"/>
</dbReference>
<evidence type="ECO:0000256" key="7">
    <source>
        <dbReference type="ARBA" id="ARBA00037036"/>
    </source>
</evidence>
<evidence type="ECO:0000256" key="6">
    <source>
        <dbReference type="ARBA" id="ARBA00022833"/>
    </source>
</evidence>
<feature type="domain" description="CMP/dCMP-type deaminase" evidence="12">
    <location>
        <begin position="56"/>
        <end position="205"/>
    </location>
</feature>
<dbReference type="InterPro" id="IPR016193">
    <property type="entry name" value="Cytidine_deaminase-like"/>
</dbReference>
<dbReference type="KEGG" id="dpx:DAPPUDRAFT_190827"/>